<reference evidence="4" key="1">
    <citation type="journal article" date="2019" name="Int. J. Syst. Evol. Microbiol.">
        <title>The Global Catalogue of Microorganisms (GCM) 10K type strain sequencing project: providing services to taxonomists for standard genome sequencing and annotation.</title>
        <authorList>
            <consortium name="The Broad Institute Genomics Platform"/>
            <consortium name="The Broad Institute Genome Sequencing Center for Infectious Disease"/>
            <person name="Wu L."/>
            <person name="Ma J."/>
        </authorList>
    </citation>
    <scope>NUCLEOTIDE SEQUENCE [LARGE SCALE GENOMIC DNA]</scope>
    <source>
        <strain evidence="4">JCM 18952</strain>
    </source>
</reference>
<dbReference type="PROSITE" id="PS51257">
    <property type="entry name" value="PROKAR_LIPOPROTEIN"/>
    <property type="match status" value="1"/>
</dbReference>
<evidence type="ECO:0000256" key="2">
    <source>
        <dbReference type="SAM" id="SignalP"/>
    </source>
</evidence>
<evidence type="ECO:0000313" key="4">
    <source>
        <dbReference type="Proteomes" id="UP001501257"/>
    </source>
</evidence>
<dbReference type="Proteomes" id="UP001501257">
    <property type="component" value="Unassembled WGS sequence"/>
</dbReference>
<feature type="signal peptide" evidence="2">
    <location>
        <begin position="1"/>
        <end position="37"/>
    </location>
</feature>
<evidence type="ECO:0008006" key="5">
    <source>
        <dbReference type="Google" id="ProtNLM"/>
    </source>
</evidence>
<gene>
    <name evidence="3" type="ORF">GCM10025778_18010</name>
</gene>
<sequence>MTSHPSRSIAKSAKAFTSLAAVCLVFALGACTSNPGAQPGEPAQTPQAPVPVPGPGSTPGNTIPKNTPVAEEMGYLDAAAMMAAVQKWADATPGTQVNDQQALRSQLPKAEKWLEGITVVPEKCGLYGIGNIREQLDQAAMAAAVLPPAGGGDLMVASYQDRGALVADVAAQQHLDESCGKYTVTADGQTILSTVSRLDVTTSAPYSSASMLESVNGTKETRSVSVRAIDGHTMMTATRVVAGEPEEATTQALADIESMLGILRSTQPGRTPAP</sequence>
<keyword evidence="2" id="KW-0732">Signal</keyword>
<keyword evidence="4" id="KW-1185">Reference proteome</keyword>
<feature type="chain" id="PRO_5045674353" description="PknH-like protein" evidence="2">
    <location>
        <begin position="38"/>
        <end position="274"/>
    </location>
</feature>
<feature type="region of interest" description="Disordered" evidence="1">
    <location>
        <begin position="37"/>
        <end position="68"/>
    </location>
</feature>
<evidence type="ECO:0000256" key="1">
    <source>
        <dbReference type="SAM" id="MobiDB-lite"/>
    </source>
</evidence>
<accession>A0ABP9TM25</accession>
<name>A0ABP9TM25_9MICC</name>
<proteinExistence type="predicted"/>
<dbReference type="EMBL" id="BAABLK010000027">
    <property type="protein sequence ID" value="GAA5227268.1"/>
    <property type="molecule type" value="Genomic_DNA"/>
</dbReference>
<organism evidence="3 4">
    <name type="scientific">Paeniglutamicibacter antarcticus</name>
    <dbReference type="NCBI Taxonomy" id="494023"/>
    <lineage>
        <taxon>Bacteria</taxon>
        <taxon>Bacillati</taxon>
        <taxon>Actinomycetota</taxon>
        <taxon>Actinomycetes</taxon>
        <taxon>Micrococcales</taxon>
        <taxon>Micrococcaceae</taxon>
        <taxon>Paeniglutamicibacter</taxon>
    </lineage>
</organism>
<comment type="caution">
    <text evidence="3">The sequence shown here is derived from an EMBL/GenBank/DDBJ whole genome shotgun (WGS) entry which is preliminary data.</text>
</comment>
<evidence type="ECO:0000313" key="3">
    <source>
        <dbReference type="EMBL" id="GAA5227268.1"/>
    </source>
</evidence>
<dbReference type="RefSeq" id="WP_210101504.1">
    <property type="nucleotide sequence ID" value="NZ_BAABLK010000027.1"/>
</dbReference>
<protein>
    <recommendedName>
        <fullName evidence="5">PknH-like protein</fullName>
    </recommendedName>
</protein>